<feature type="transmembrane region" description="Helical" evidence="6">
    <location>
        <begin position="67"/>
        <end position="90"/>
    </location>
</feature>
<comment type="subcellular location">
    <subcellularLocation>
        <location evidence="1">Cell membrane</location>
        <topology evidence="1">Multi-pass membrane protein</topology>
    </subcellularLocation>
</comment>
<dbReference type="InterPro" id="IPR032816">
    <property type="entry name" value="VTT_dom"/>
</dbReference>
<proteinExistence type="predicted"/>
<evidence type="ECO:0000256" key="5">
    <source>
        <dbReference type="ARBA" id="ARBA00023136"/>
    </source>
</evidence>
<keyword evidence="3 6" id="KW-0812">Transmembrane</keyword>
<dbReference type="InParanoid" id="A0A0V0R6S0"/>
<dbReference type="OrthoDB" id="166803at2759"/>
<dbReference type="OMA" id="YDILAGY"/>
<evidence type="ECO:0000259" key="7">
    <source>
        <dbReference type="Pfam" id="PF09335"/>
    </source>
</evidence>
<keyword evidence="9" id="KW-1185">Reference proteome</keyword>
<evidence type="ECO:0000256" key="4">
    <source>
        <dbReference type="ARBA" id="ARBA00022989"/>
    </source>
</evidence>
<sequence>MIKPIGDEQTVTDSEKPTIFNINREKLLQITFSVGPIIMMIIVLILFQFDDGLKLTMIQYFSSMNTLNFYTISVVLGIGIALVLISAPYLLFEMCLGYTFNYFLALAFSVFAKFLGETVCFVITKYLLKEYFLNIFQKNEFFKVLDKAVEQHPWKIQHIMRSNALMPLFIINFGSGLLKVTYIQFIFPAVLWGTVYSSISVYGGSQIHSVEELLNHHAKQSPKSDSQKIVEYFEITVLILSLLLIVVVIHFSKLYFQKIRDQMKQEEFEKQQQEVHTNQFALQQ</sequence>
<evidence type="ECO:0000256" key="2">
    <source>
        <dbReference type="ARBA" id="ARBA00022475"/>
    </source>
</evidence>
<dbReference type="PANTHER" id="PTHR12677">
    <property type="entry name" value="GOLGI APPARATUS MEMBRANE PROTEIN TVP38-RELATED"/>
    <property type="match status" value="1"/>
</dbReference>
<dbReference type="InterPro" id="IPR015414">
    <property type="entry name" value="TMEM64"/>
</dbReference>
<evidence type="ECO:0000313" key="8">
    <source>
        <dbReference type="EMBL" id="KRX10183.1"/>
    </source>
</evidence>
<feature type="transmembrane region" description="Helical" evidence="6">
    <location>
        <begin position="27"/>
        <end position="47"/>
    </location>
</feature>
<evidence type="ECO:0000313" key="9">
    <source>
        <dbReference type="Proteomes" id="UP000054937"/>
    </source>
</evidence>
<dbReference type="Pfam" id="PF09335">
    <property type="entry name" value="VTT_dom"/>
    <property type="match status" value="1"/>
</dbReference>
<keyword evidence="5 6" id="KW-0472">Membrane</keyword>
<reference evidence="8 9" key="1">
    <citation type="journal article" date="2015" name="Sci. Rep.">
        <title>Genome of the facultative scuticociliatosis pathogen Pseudocohnilembus persalinus provides insight into its virulence through horizontal gene transfer.</title>
        <authorList>
            <person name="Xiong J."/>
            <person name="Wang G."/>
            <person name="Cheng J."/>
            <person name="Tian M."/>
            <person name="Pan X."/>
            <person name="Warren A."/>
            <person name="Jiang C."/>
            <person name="Yuan D."/>
            <person name="Miao W."/>
        </authorList>
    </citation>
    <scope>NUCLEOTIDE SEQUENCE [LARGE SCALE GENOMIC DNA]</scope>
    <source>
        <strain evidence="8">36N120E</strain>
    </source>
</reference>
<organism evidence="8 9">
    <name type="scientific">Pseudocohnilembus persalinus</name>
    <name type="common">Ciliate</name>
    <dbReference type="NCBI Taxonomy" id="266149"/>
    <lineage>
        <taxon>Eukaryota</taxon>
        <taxon>Sar</taxon>
        <taxon>Alveolata</taxon>
        <taxon>Ciliophora</taxon>
        <taxon>Intramacronucleata</taxon>
        <taxon>Oligohymenophorea</taxon>
        <taxon>Scuticociliatia</taxon>
        <taxon>Philasterida</taxon>
        <taxon>Pseudocohnilembidae</taxon>
        <taxon>Pseudocohnilembus</taxon>
    </lineage>
</organism>
<evidence type="ECO:0000256" key="1">
    <source>
        <dbReference type="ARBA" id="ARBA00004651"/>
    </source>
</evidence>
<dbReference type="AlphaFoldDB" id="A0A0V0R6S0"/>
<accession>A0A0V0R6S0</accession>
<feature type="transmembrane region" description="Helical" evidence="6">
    <location>
        <begin position="102"/>
        <end position="128"/>
    </location>
</feature>
<feature type="transmembrane region" description="Helical" evidence="6">
    <location>
        <begin position="232"/>
        <end position="256"/>
    </location>
</feature>
<gene>
    <name evidence="8" type="ORF">PPERSA_02922</name>
</gene>
<feature type="domain" description="VTT" evidence="7">
    <location>
        <begin position="88"/>
        <end position="205"/>
    </location>
</feature>
<evidence type="ECO:0000256" key="3">
    <source>
        <dbReference type="ARBA" id="ARBA00022692"/>
    </source>
</evidence>
<comment type="caution">
    <text evidence="8">The sequence shown here is derived from an EMBL/GenBank/DDBJ whole genome shotgun (WGS) entry which is preliminary data.</text>
</comment>
<dbReference type="GO" id="GO:0005886">
    <property type="term" value="C:plasma membrane"/>
    <property type="evidence" value="ECO:0007669"/>
    <property type="project" value="UniProtKB-SubCell"/>
</dbReference>
<keyword evidence="4 6" id="KW-1133">Transmembrane helix</keyword>
<evidence type="ECO:0000256" key="6">
    <source>
        <dbReference type="SAM" id="Phobius"/>
    </source>
</evidence>
<dbReference type="EMBL" id="LDAU01000039">
    <property type="protein sequence ID" value="KRX10183.1"/>
    <property type="molecule type" value="Genomic_DNA"/>
</dbReference>
<dbReference type="Proteomes" id="UP000054937">
    <property type="component" value="Unassembled WGS sequence"/>
</dbReference>
<feature type="transmembrane region" description="Helical" evidence="6">
    <location>
        <begin position="164"/>
        <end position="187"/>
    </location>
</feature>
<dbReference type="PANTHER" id="PTHR12677:SF59">
    <property type="entry name" value="GOLGI APPARATUS MEMBRANE PROTEIN TVP38-RELATED"/>
    <property type="match status" value="1"/>
</dbReference>
<protein>
    <recommendedName>
        <fullName evidence="7">VTT domain-containing protein</fullName>
    </recommendedName>
</protein>
<name>A0A0V0R6S0_PSEPJ</name>
<keyword evidence="2" id="KW-1003">Cell membrane</keyword>